<dbReference type="InterPro" id="IPR018958">
    <property type="entry name" value="Knr4/Smi1-like_dom"/>
</dbReference>
<dbReference type="Proteomes" id="UP000324336">
    <property type="component" value="Unassembled WGS sequence"/>
</dbReference>
<dbReference type="Gene3D" id="3.40.1580.10">
    <property type="entry name" value="SMI1/KNR4-like"/>
    <property type="match status" value="1"/>
</dbReference>
<dbReference type="EMBL" id="SAYA01000021">
    <property type="protein sequence ID" value="TXJ25259.1"/>
    <property type="molecule type" value="Genomic_DNA"/>
</dbReference>
<reference evidence="4 5" key="1">
    <citation type="journal article" date="1992" name="Lakartidningen">
        <title>[Penicillin V and not amoxicillin is the first choice preparation in acute otitis].</title>
        <authorList>
            <person name="Kamme C."/>
            <person name="Lundgren K."/>
            <person name="Prellner K."/>
        </authorList>
    </citation>
    <scope>NUCLEOTIDE SEQUENCE [LARGE SCALE GENOMIC DNA]</scope>
    <source>
        <strain evidence="2 5">PC4597II</strain>
        <strain evidence="3 4">PC5099IV</strain>
    </source>
</reference>
<evidence type="ECO:0000313" key="4">
    <source>
        <dbReference type="Proteomes" id="UP000322659"/>
    </source>
</evidence>
<feature type="domain" description="Knr4/Smi1-like" evidence="1">
    <location>
        <begin position="11"/>
        <end position="129"/>
    </location>
</feature>
<name>A0AB38PXY8_9SPIR</name>
<dbReference type="SUPFAM" id="SSF160631">
    <property type="entry name" value="SMI1/KNR4-like"/>
    <property type="match status" value="1"/>
</dbReference>
<evidence type="ECO:0000313" key="5">
    <source>
        <dbReference type="Proteomes" id="UP000324336"/>
    </source>
</evidence>
<dbReference type="EMBL" id="SAXZ01000014">
    <property type="protein sequence ID" value="TXJ31237.1"/>
    <property type="molecule type" value="Genomic_DNA"/>
</dbReference>
<protein>
    <submittedName>
        <fullName evidence="2">SMI1/KNR4 family protein</fullName>
    </submittedName>
</protein>
<organism evidence="2 5">
    <name type="scientific">Brachyspira aalborgi</name>
    <dbReference type="NCBI Taxonomy" id="29522"/>
    <lineage>
        <taxon>Bacteria</taxon>
        <taxon>Pseudomonadati</taxon>
        <taxon>Spirochaetota</taxon>
        <taxon>Spirochaetia</taxon>
        <taxon>Brachyspirales</taxon>
        <taxon>Brachyspiraceae</taxon>
        <taxon>Brachyspira</taxon>
    </lineage>
</organism>
<dbReference type="SMART" id="SM00860">
    <property type="entry name" value="SMI1_KNR4"/>
    <property type="match status" value="1"/>
</dbReference>
<dbReference type="AlphaFoldDB" id="A0AB38PXY8"/>
<comment type="caution">
    <text evidence="2">The sequence shown here is derived from an EMBL/GenBank/DDBJ whole genome shotgun (WGS) entry which is preliminary data.</text>
</comment>
<dbReference type="Proteomes" id="UP000322659">
    <property type="component" value="Unassembled WGS sequence"/>
</dbReference>
<proteinExistence type="predicted"/>
<dbReference type="Pfam" id="PF14568">
    <property type="entry name" value="SUKH_6"/>
    <property type="match status" value="1"/>
</dbReference>
<evidence type="ECO:0000259" key="1">
    <source>
        <dbReference type="SMART" id="SM00860"/>
    </source>
</evidence>
<accession>A0AB38PXY8</accession>
<gene>
    <name evidence="3" type="ORF">EPJ71_10935</name>
    <name evidence="2" type="ORF">EPJ73_07270</name>
</gene>
<reference evidence="2" key="2">
    <citation type="submission" date="2019-01" db="EMBL/GenBank/DDBJ databases">
        <authorList>
            <person name="Thorell K."/>
        </authorList>
    </citation>
    <scope>NUCLEOTIDE SEQUENCE</scope>
    <source>
        <strain evidence="2">PC4597II</strain>
        <strain evidence="3">PC5099IV</strain>
    </source>
</reference>
<dbReference type="RefSeq" id="WP_021958621.1">
    <property type="nucleotide sequence ID" value="NZ_SAXV01000022.1"/>
</dbReference>
<keyword evidence="4" id="KW-1185">Reference proteome</keyword>
<evidence type="ECO:0000313" key="2">
    <source>
        <dbReference type="EMBL" id="TXJ25259.1"/>
    </source>
</evidence>
<evidence type="ECO:0000313" key="3">
    <source>
        <dbReference type="EMBL" id="TXJ31237.1"/>
    </source>
</evidence>
<sequence length="132" mass="15678">MRLEWEYIKKLNDNNVFENIEKKYKIKIPDNLKKYITEYNAGEPTPNIFDTDKFKEKVFNALFSYNEDDKCNIFFILDNFNHKNLLPFADDVSGDIICIDLKDNTIKLVSHETDEIEFVANSLDKFMNSLYE</sequence>
<dbReference type="InterPro" id="IPR037883">
    <property type="entry name" value="Knr4/Smi1-like_sf"/>
</dbReference>